<gene>
    <name evidence="6" type="ORF">SPRG_19678</name>
</gene>
<proteinExistence type="predicted"/>
<dbReference type="Gene3D" id="2.40.50.140">
    <property type="entry name" value="Nucleic acid-binding proteins"/>
    <property type="match status" value="1"/>
</dbReference>
<evidence type="ECO:0000256" key="4">
    <source>
        <dbReference type="PROSITE-ProRule" id="PRU00723"/>
    </source>
</evidence>
<keyword evidence="1 4" id="KW-0479">Metal-binding</keyword>
<evidence type="ECO:0000256" key="1">
    <source>
        <dbReference type="ARBA" id="ARBA00022723"/>
    </source>
</evidence>
<feature type="domain" description="C3H1-type" evidence="5">
    <location>
        <begin position="131"/>
        <end position="159"/>
    </location>
</feature>
<dbReference type="InterPro" id="IPR000571">
    <property type="entry name" value="Znf_CCCH"/>
</dbReference>
<dbReference type="PANTHER" id="PTHR36971">
    <property type="entry name" value="UNNAMED PRODUCT"/>
    <property type="match status" value="1"/>
</dbReference>
<dbReference type="AlphaFoldDB" id="A0A067CNP2"/>
<accession>A0A067CNP2</accession>
<sequence length="385" mass="42822">MEPISVQGQLVHQRKLSRKCSFFDLVVGSARVEAILKIQDDMSVDDVKALRSRLVLGDVIQVDGVLETLPAATQPFSESPTGYLLHARDITVLTPWKEAQPGKTFTPLPATTVATTTTSMSKATPLVSKETQATVPCKFWINTGRCHKGAACPMRHDDVKELKALRKAWLADRLHKKRLVAHQADDPTDPHAKQSKHCRAGIFAKWLVDTFGVDVLQSGSGVMDVAGGRGGVCFELWHQHKVPTTLVDPRPMKYTKRQHQYLQAHPNEAHVTQWLELFEHASYVGDAADDVKVQHMRHVSLVLGMHPDEATDVIVDVALAYNKPFAIVPCCVFADQFPHRRTPGGDVVTTYDELVAYLVAKHPGIQTTFLPFDGRNRVVYYRPST</sequence>
<keyword evidence="2 4" id="KW-0863">Zinc-finger</keyword>
<dbReference type="GO" id="GO:0008270">
    <property type="term" value="F:zinc ion binding"/>
    <property type="evidence" value="ECO:0007669"/>
    <property type="project" value="UniProtKB-KW"/>
</dbReference>
<keyword evidence="3 4" id="KW-0862">Zinc</keyword>
<evidence type="ECO:0000313" key="6">
    <source>
        <dbReference type="EMBL" id="KDO30855.1"/>
    </source>
</evidence>
<evidence type="ECO:0000256" key="2">
    <source>
        <dbReference type="ARBA" id="ARBA00022771"/>
    </source>
</evidence>
<dbReference type="KEGG" id="spar:SPRG_19678"/>
<evidence type="ECO:0000256" key="3">
    <source>
        <dbReference type="ARBA" id="ARBA00022833"/>
    </source>
</evidence>
<dbReference type="OrthoDB" id="7459479at2759"/>
<keyword evidence="7" id="KW-1185">Reference proteome</keyword>
<dbReference type="PANTHER" id="PTHR36971:SF3">
    <property type="entry name" value="C3H1-TYPE DOMAIN-CONTAINING PROTEIN"/>
    <property type="match status" value="1"/>
</dbReference>
<dbReference type="PROSITE" id="PS50103">
    <property type="entry name" value="ZF_C3H1"/>
    <property type="match status" value="1"/>
</dbReference>
<dbReference type="OMA" id="CKFWINS"/>
<reference evidence="6 7" key="1">
    <citation type="journal article" date="2013" name="PLoS Genet.">
        <title>Distinctive expansion of potential virulence genes in the genome of the oomycete fish pathogen Saprolegnia parasitica.</title>
        <authorList>
            <person name="Jiang R.H."/>
            <person name="de Bruijn I."/>
            <person name="Haas B.J."/>
            <person name="Belmonte R."/>
            <person name="Lobach L."/>
            <person name="Christie J."/>
            <person name="van den Ackerveken G."/>
            <person name="Bottin A."/>
            <person name="Bulone V."/>
            <person name="Diaz-Moreno S.M."/>
            <person name="Dumas B."/>
            <person name="Fan L."/>
            <person name="Gaulin E."/>
            <person name="Govers F."/>
            <person name="Grenville-Briggs L.J."/>
            <person name="Horner N.R."/>
            <person name="Levin J.Z."/>
            <person name="Mammella M."/>
            <person name="Meijer H.J."/>
            <person name="Morris P."/>
            <person name="Nusbaum C."/>
            <person name="Oome S."/>
            <person name="Phillips A.J."/>
            <person name="van Rooyen D."/>
            <person name="Rzeszutek E."/>
            <person name="Saraiva M."/>
            <person name="Secombes C.J."/>
            <person name="Seidl M.F."/>
            <person name="Snel B."/>
            <person name="Stassen J.H."/>
            <person name="Sykes S."/>
            <person name="Tripathy S."/>
            <person name="van den Berg H."/>
            <person name="Vega-Arreguin J.C."/>
            <person name="Wawra S."/>
            <person name="Young S.K."/>
            <person name="Zeng Q."/>
            <person name="Dieguez-Uribeondo J."/>
            <person name="Russ C."/>
            <person name="Tyler B.M."/>
            <person name="van West P."/>
        </authorList>
    </citation>
    <scope>NUCLEOTIDE SEQUENCE [LARGE SCALE GENOMIC DNA]</scope>
    <source>
        <strain evidence="6 7">CBS 223.65</strain>
    </source>
</reference>
<protein>
    <recommendedName>
        <fullName evidence="5">C3H1-type domain-containing protein</fullName>
    </recommendedName>
</protein>
<dbReference type="GeneID" id="24140980"/>
<dbReference type="EMBL" id="KK583200">
    <property type="protein sequence ID" value="KDO30855.1"/>
    <property type="molecule type" value="Genomic_DNA"/>
</dbReference>
<dbReference type="Proteomes" id="UP000030745">
    <property type="component" value="Unassembled WGS sequence"/>
</dbReference>
<dbReference type="Gene3D" id="4.10.1000.10">
    <property type="entry name" value="Zinc finger, CCCH-type"/>
    <property type="match status" value="1"/>
</dbReference>
<evidence type="ECO:0000259" key="5">
    <source>
        <dbReference type="PROSITE" id="PS50103"/>
    </source>
</evidence>
<organism evidence="6 7">
    <name type="scientific">Saprolegnia parasitica (strain CBS 223.65)</name>
    <dbReference type="NCBI Taxonomy" id="695850"/>
    <lineage>
        <taxon>Eukaryota</taxon>
        <taxon>Sar</taxon>
        <taxon>Stramenopiles</taxon>
        <taxon>Oomycota</taxon>
        <taxon>Saprolegniomycetes</taxon>
        <taxon>Saprolegniales</taxon>
        <taxon>Saprolegniaceae</taxon>
        <taxon>Saprolegnia</taxon>
    </lineage>
</organism>
<dbReference type="InterPro" id="IPR012340">
    <property type="entry name" value="NA-bd_OB-fold"/>
</dbReference>
<name>A0A067CNP2_SAPPC</name>
<dbReference type="InterPro" id="IPR036855">
    <property type="entry name" value="Znf_CCCH_sf"/>
</dbReference>
<dbReference type="SUPFAM" id="SSF90229">
    <property type="entry name" value="CCCH zinc finger"/>
    <property type="match status" value="1"/>
</dbReference>
<evidence type="ECO:0000313" key="7">
    <source>
        <dbReference type="Proteomes" id="UP000030745"/>
    </source>
</evidence>
<dbReference type="RefSeq" id="XP_012198630.1">
    <property type="nucleotide sequence ID" value="XM_012343240.1"/>
</dbReference>
<dbReference type="VEuPathDB" id="FungiDB:SPRG_19678"/>
<feature type="zinc finger region" description="C3H1-type" evidence="4">
    <location>
        <begin position="131"/>
        <end position="159"/>
    </location>
</feature>